<feature type="transmembrane region" description="Helical" evidence="6">
    <location>
        <begin position="607"/>
        <end position="630"/>
    </location>
</feature>
<feature type="transmembrane region" description="Helical" evidence="6">
    <location>
        <begin position="80"/>
        <end position="102"/>
    </location>
</feature>
<dbReference type="PANTHER" id="PTHR31794">
    <property type="entry name" value="AUXIN EFFLUX TRANSPORTER FAMILY PROTEIN (EUROFUNG)"/>
    <property type="match status" value="1"/>
</dbReference>
<feature type="transmembrane region" description="Helical" evidence="6">
    <location>
        <begin position="574"/>
        <end position="595"/>
    </location>
</feature>
<dbReference type="GO" id="GO:0055085">
    <property type="term" value="P:transmembrane transport"/>
    <property type="evidence" value="ECO:0007669"/>
    <property type="project" value="InterPro"/>
</dbReference>
<feature type="compositionally biased region" description="Basic and acidic residues" evidence="5">
    <location>
        <begin position="390"/>
        <end position="399"/>
    </location>
</feature>
<evidence type="ECO:0000313" key="8">
    <source>
        <dbReference type="Proteomes" id="UP000070544"/>
    </source>
</evidence>
<dbReference type="Proteomes" id="UP000070544">
    <property type="component" value="Unassembled WGS sequence"/>
</dbReference>
<dbReference type="OMA" id="LMLQFTV"/>
<reference evidence="7 8" key="1">
    <citation type="journal article" date="2015" name="Genome Biol. Evol.">
        <title>Phylogenomic analyses indicate that early fungi evolved digesting cell walls of algal ancestors of land plants.</title>
        <authorList>
            <person name="Chang Y."/>
            <person name="Wang S."/>
            <person name="Sekimoto S."/>
            <person name="Aerts A.L."/>
            <person name="Choi C."/>
            <person name="Clum A."/>
            <person name="LaButti K.M."/>
            <person name="Lindquist E.A."/>
            <person name="Yee Ngan C."/>
            <person name="Ohm R.A."/>
            <person name="Salamov A.A."/>
            <person name="Grigoriev I.V."/>
            <person name="Spatafora J.W."/>
            <person name="Berbee M.L."/>
        </authorList>
    </citation>
    <scope>NUCLEOTIDE SEQUENCE [LARGE SCALE GENOMIC DNA]</scope>
    <source>
        <strain evidence="7 8">JEL478</strain>
    </source>
</reference>
<accession>A0A139AMS2</accession>
<proteinExistence type="predicted"/>
<evidence type="ECO:0000313" key="7">
    <source>
        <dbReference type="EMBL" id="KXS18067.1"/>
    </source>
</evidence>
<evidence type="ECO:0000256" key="4">
    <source>
        <dbReference type="ARBA" id="ARBA00023136"/>
    </source>
</evidence>
<evidence type="ECO:0000256" key="5">
    <source>
        <dbReference type="SAM" id="MobiDB-lite"/>
    </source>
</evidence>
<organism evidence="7 8">
    <name type="scientific">Gonapodya prolifera (strain JEL478)</name>
    <name type="common">Monoblepharis prolifera</name>
    <dbReference type="NCBI Taxonomy" id="1344416"/>
    <lineage>
        <taxon>Eukaryota</taxon>
        <taxon>Fungi</taxon>
        <taxon>Fungi incertae sedis</taxon>
        <taxon>Chytridiomycota</taxon>
        <taxon>Chytridiomycota incertae sedis</taxon>
        <taxon>Monoblepharidomycetes</taxon>
        <taxon>Monoblepharidales</taxon>
        <taxon>Gonapodyaceae</taxon>
        <taxon>Gonapodya</taxon>
    </lineage>
</organism>
<evidence type="ECO:0000256" key="2">
    <source>
        <dbReference type="ARBA" id="ARBA00022692"/>
    </source>
</evidence>
<feature type="region of interest" description="Disordered" evidence="5">
    <location>
        <begin position="308"/>
        <end position="420"/>
    </location>
</feature>
<gene>
    <name evidence="7" type="ORF">M427DRAFT_153282</name>
</gene>
<keyword evidence="8" id="KW-1185">Reference proteome</keyword>
<dbReference type="Pfam" id="PF03547">
    <property type="entry name" value="Mem_trans"/>
    <property type="match status" value="1"/>
</dbReference>
<feature type="compositionally biased region" description="Polar residues" evidence="5">
    <location>
        <begin position="311"/>
        <end position="332"/>
    </location>
</feature>
<sequence>MFWTAMADRTTSLAELAFAATEAIGGVTLMTIAGFILSHYKILTKDLLKPLAELNLYFFTPCLLFSNMASTVTADSILELWPLPAFHILFIGITWLTAQIGSRLLSVPKQTRPFVEAGIIFSNTNNWPVALVMALSNVTMLQKDPQDSSVEVLRRGLAYVFMYALFGNLVRWSWGYNLLAKGKRIEEEVVAETSRQRDRNDTLGNGRPHHETVDVPSVKTLSNEAPGVPPTISVTMATPPLDSFSIQPRQGLDTNRYKTHDAAVVAEAAEPNDSVNRAIESSWDAENRDESDLNITAPGNVRTVTLELGHQPSNDRPNNQRSPTFTGNNFGWTPSYYSSDSDPEGSEGGLSGGSLSRSPTYGTLYDSLGSRTPNDQLPSSDVVHIEDDEQPHSDDDERLPLIINKQTTSRRPLDSNPRGASRGLATLSSFKEKLYESIKSFSKQVLNPPVFAALLSIVVGLCAPVRNMLYGPNAPLKILIAKPIELCGDASVPLTLVSLGGQLFKIYGRVTASPNGRRDSTPRSLEQLEREKARKTNRALVLILVARLLLMPVISTALVLWTRQWLDLGLSDPMFVMTLMILGGGPTAVNLLQICQVHGSYEDEMASLLFWSYVLVVPTQIACVMGQLWIVGQLNYSGV</sequence>
<evidence type="ECO:0000256" key="3">
    <source>
        <dbReference type="ARBA" id="ARBA00022989"/>
    </source>
</evidence>
<keyword evidence="4 6" id="KW-0472">Membrane</keyword>
<evidence type="ECO:0000256" key="1">
    <source>
        <dbReference type="ARBA" id="ARBA00004141"/>
    </source>
</evidence>
<keyword evidence="2 6" id="KW-0812">Transmembrane</keyword>
<feature type="transmembrane region" description="Helical" evidence="6">
    <location>
        <begin position="156"/>
        <end position="174"/>
    </location>
</feature>
<feature type="transmembrane region" description="Helical" evidence="6">
    <location>
        <begin position="54"/>
        <end position="74"/>
    </location>
</feature>
<feature type="region of interest" description="Disordered" evidence="5">
    <location>
        <begin position="189"/>
        <end position="213"/>
    </location>
</feature>
<protein>
    <submittedName>
        <fullName evidence="7">Auxin efflux carrier</fullName>
    </submittedName>
</protein>
<comment type="subcellular location">
    <subcellularLocation>
        <location evidence="1">Membrane</location>
        <topology evidence="1">Multi-pass membrane protein</topology>
    </subcellularLocation>
</comment>
<dbReference type="InterPro" id="IPR004776">
    <property type="entry name" value="Mem_transp_PIN-like"/>
</dbReference>
<feature type="transmembrane region" description="Helical" evidence="6">
    <location>
        <begin position="114"/>
        <end position="136"/>
    </location>
</feature>
<feature type="transmembrane region" description="Helical" evidence="6">
    <location>
        <begin position="16"/>
        <end position="42"/>
    </location>
</feature>
<dbReference type="EMBL" id="KQ965743">
    <property type="protein sequence ID" value="KXS18067.1"/>
    <property type="molecule type" value="Genomic_DNA"/>
</dbReference>
<dbReference type="GO" id="GO:0005783">
    <property type="term" value="C:endoplasmic reticulum"/>
    <property type="evidence" value="ECO:0007669"/>
    <property type="project" value="TreeGrafter"/>
</dbReference>
<evidence type="ECO:0000256" key="6">
    <source>
        <dbReference type="SAM" id="Phobius"/>
    </source>
</evidence>
<name>A0A139AMS2_GONPJ</name>
<feature type="transmembrane region" description="Helical" evidence="6">
    <location>
        <begin position="539"/>
        <end position="562"/>
    </location>
</feature>
<dbReference type="STRING" id="1344416.A0A139AMS2"/>
<dbReference type="GO" id="GO:0016020">
    <property type="term" value="C:membrane"/>
    <property type="evidence" value="ECO:0007669"/>
    <property type="project" value="UniProtKB-SubCell"/>
</dbReference>
<dbReference type="PANTHER" id="PTHR31794:SF4">
    <property type="entry name" value="AUXIN EFFLUX TRANSPORTER FAMILY PROTEIN (EUROFUNG)"/>
    <property type="match status" value="1"/>
</dbReference>
<dbReference type="AlphaFoldDB" id="A0A139AMS2"/>
<feature type="compositionally biased region" description="Polar residues" evidence="5">
    <location>
        <begin position="369"/>
        <end position="379"/>
    </location>
</feature>
<dbReference type="OrthoDB" id="191139at2759"/>
<keyword evidence="3 6" id="KW-1133">Transmembrane helix</keyword>